<proteinExistence type="predicted"/>
<keyword evidence="4" id="KW-1185">Reference proteome</keyword>
<accession>A0A0B7MGA7</accession>
<dbReference type="InterPro" id="IPR003607">
    <property type="entry name" value="HD/PDEase_dom"/>
</dbReference>
<dbReference type="RefSeq" id="WP_198142319.1">
    <property type="nucleotide sequence ID" value="NZ_CDRZ01000233.1"/>
</dbReference>
<dbReference type="EMBL" id="CDRZ01000233">
    <property type="protein sequence ID" value="CEO89115.1"/>
    <property type="molecule type" value="Genomic_DNA"/>
</dbReference>
<evidence type="ECO:0000256" key="1">
    <source>
        <dbReference type="SAM" id="MobiDB-lite"/>
    </source>
</evidence>
<gene>
    <name evidence="3" type="ORF">SSCH_370013</name>
</gene>
<dbReference type="Proteomes" id="UP000046155">
    <property type="component" value="Unassembled WGS sequence"/>
</dbReference>
<protein>
    <submittedName>
        <fullName evidence="3">Metal-dependent phosphohydrolase HD sub domain protein</fullName>
    </submittedName>
</protein>
<dbReference type="InterPro" id="IPR006675">
    <property type="entry name" value="HDIG_dom"/>
</dbReference>
<dbReference type="CDD" id="cd00077">
    <property type="entry name" value="HDc"/>
    <property type="match status" value="1"/>
</dbReference>
<dbReference type="GO" id="GO:0016787">
    <property type="term" value="F:hydrolase activity"/>
    <property type="evidence" value="ECO:0007669"/>
    <property type="project" value="UniProtKB-KW"/>
</dbReference>
<organism evidence="3 4">
    <name type="scientific">Syntrophaceticus schinkii</name>
    <dbReference type="NCBI Taxonomy" id="499207"/>
    <lineage>
        <taxon>Bacteria</taxon>
        <taxon>Bacillati</taxon>
        <taxon>Bacillota</taxon>
        <taxon>Clostridia</taxon>
        <taxon>Thermoanaerobacterales</taxon>
        <taxon>Thermoanaerobacterales Family III. Incertae Sedis</taxon>
        <taxon>Syntrophaceticus</taxon>
    </lineage>
</organism>
<dbReference type="NCBIfam" id="TIGR00277">
    <property type="entry name" value="HDIG"/>
    <property type="match status" value="1"/>
</dbReference>
<dbReference type="Gene3D" id="1.10.3210.10">
    <property type="entry name" value="Hypothetical protein af1432"/>
    <property type="match status" value="1"/>
</dbReference>
<evidence type="ECO:0000313" key="4">
    <source>
        <dbReference type="Proteomes" id="UP000046155"/>
    </source>
</evidence>
<dbReference type="AlphaFoldDB" id="A0A0B7MGA7"/>
<evidence type="ECO:0000313" key="3">
    <source>
        <dbReference type="EMBL" id="CEO89115.1"/>
    </source>
</evidence>
<keyword evidence="3" id="KW-0378">Hydrolase</keyword>
<reference evidence="4" key="1">
    <citation type="submission" date="2015-01" db="EMBL/GenBank/DDBJ databases">
        <authorList>
            <person name="Manzoor Shahid"/>
            <person name="Zubair Saima"/>
        </authorList>
    </citation>
    <scope>NUCLEOTIDE SEQUENCE [LARGE SCALE GENOMIC DNA]</scope>
    <source>
        <strain evidence="4">Sp3</strain>
    </source>
</reference>
<dbReference type="InterPro" id="IPR006674">
    <property type="entry name" value="HD_domain"/>
</dbReference>
<evidence type="ECO:0000259" key="2">
    <source>
        <dbReference type="Pfam" id="PF01966"/>
    </source>
</evidence>
<dbReference type="SUPFAM" id="SSF109604">
    <property type="entry name" value="HD-domain/PDEase-like"/>
    <property type="match status" value="1"/>
</dbReference>
<feature type="compositionally biased region" description="Polar residues" evidence="1">
    <location>
        <begin position="116"/>
        <end position="132"/>
    </location>
</feature>
<feature type="domain" description="HD" evidence="2">
    <location>
        <begin position="8"/>
        <end position="94"/>
    </location>
</feature>
<feature type="region of interest" description="Disordered" evidence="1">
    <location>
        <begin position="112"/>
        <end position="132"/>
    </location>
</feature>
<dbReference type="Pfam" id="PF01966">
    <property type="entry name" value="HD"/>
    <property type="match status" value="1"/>
</dbReference>
<name>A0A0B7MGA7_9FIRM</name>
<sequence length="132" mass="14828">MSRITYILALESGRFFNLIEDNNLSGAQAAKEVVYAAGILHDIGRWRQYETGEDHSVIGAELAAEILERTNFTPQEIRVITRAIREHRSQREGMSTSGSFFIARITSPGPAMNAVPRTNATSSRPWKQATWY</sequence>